<proteinExistence type="predicted"/>
<dbReference type="AlphaFoldDB" id="A0AB34K9X9"/>
<feature type="region of interest" description="Disordered" evidence="1">
    <location>
        <begin position="25"/>
        <end position="69"/>
    </location>
</feature>
<keyword evidence="4" id="KW-1185">Reference proteome</keyword>
<evidence type="ECO:0000256" key="2">
    <source>
        <dbReference type="SAM" id="SignalP"/>
    </source>
</evidence>
<evidence type="ECO:0000313" key="4">
    <source>
        <dbReference type="Proteomes" id="UP001515480"/>
    </source>
</evidence>
<feature type="signal peptide" evidence="2">
    <location>
        <begin position="1"/>
        <end position="18"/>
    </location>
</feature>
<dbReference type="Proteomes" id="UP001515480">
    <property type="component" value="Unassembled WGS sequence"/>
</dbReference>
<reference evidence="3 4" key="1">
    <citation type="journal article" date="2024" name="Science">
        <title>Giant polyketide synthase enzymes in the biosynthesis of giant marine polyether toxins.</title>
        <authorList>
            <person name="Fallon T.R."/>
            <person name="Shende V.V."/>
            <person name="Wierzbicki I.H."/>
            <person name="Pendleton A.L."/>
            <person name="Watervoot N.F."/>
            <person name="Auber R.P."/>
            <person name="Gonzalez D.J."/>
            <person name="Wisecaver J.H."/>
            <person name="Moore B.S."/>
        </authorList>
    </citation>
    <scope>NUCLEOTIDE SEQUENCE [LARGE SCALE GENOMIC DNA]</scope>
    <source>
        <strain evidence="3 4">12B1</strain>
    </source>
</reference>
<accession>A0AB34K9X9</accession>
<feature type="compositionally biased region" description="Basic and acidic residues" evidence="1">
    <location>
        <begin position="34"/>
        <end position="48"/>
    </location>
</feature>
<evidence type="ECO:0000313" key="3">
    <source>
        <dbReference type="EMBL" id="KAL1529435.1"/>
    </source>
</evidence>
<sequence>MALTAALQAMLLLRVTAAAGLSLPSDAPPPAGLETERAARPQLSERARPSPRRLPSRNASLHNPEHAARIGPRIPGNPFCYVARARWCKKTAPGNAYCTVYCNTTADFCGCSGGCTSSWKCKPSHLCTQAPASGGQAVSHSSNSTTVLGFLSFNRSLVRKKYANNPKHAFERELQCIHFLVRSMRAANSSLPFHVVVSGHRNAAAEESLREQGVRLIEGQYIQPPRWASAMQKQSFNKIFALALTQFKRVSVQPVVPLHLPSIYGYDGSIYDGGDQAFWKLFYPFMYELPTRYHAHQSLEMSADEWRKVHVLHIISGLRDRSRVPTFLKSRLKYFY</sequence>
<feature type="chain" id="PRO_5044212300" evidence="2">
    <location>
        <begin position="19"/>
        <end position="336"/>
    </location>
</feature>
<evidence type="ECO:0000256" key="1">
    <source>
        <dbReference type="SAM" id="MobiDB-lite"/>
    </source>
</evidence>
<comment type="caution">
    <text evidence="3">The sequence shown here is derived from an EMBL/GenBank/DDBJ whole genome shotgun (WGS) entry which is preliminary data.</text>
</comment>
<name>A0AB34K9X9_PRYPA</name>
<protein>
    <submittedName>
        <fullName evidence="3">Uncharacterized protein</fullName>
    </submittedName>
</protein>
<keyword evidence="2" id="KW-0732">Signal</keyword>
<dbReference type="EMBL" id="JBGBPQ010000001">
    <property type="protein sequence ID" value="KAL1529435.1"/>
    <property type="molecule type" value="Genomic_DNA"/>
</dbReference>
<gene>
    <name evidence="3" type="ORF">AB1Y20_000383</name>
</gene>
<organism evidence="3 4">
    <name type="scientific">Prymnesium parvum</name>
    <name type="common">Toxic golden alga</name>
    <dbReference type="NCBI Taxonomy" id="97485"/>
    <lineage>
        <taxon>Eukaryota</taxon>
        <taxon>Haptista</taxon>
        <taxon>Haptophyta</taxon>
        <taxon>Prymnesiophyceae</taxon>
        <taxon>Prymnesiales</taxon>
        <taxon>Prymnesiaceae</taxon>
        <taxon>Prymnesium</taxon>
    </lineage>
</organism>